<proteinExistence type="predicted"/>
<reference evidence="1 2" key="1">
    <citation type="submission" date="2019-07" db="EMBL/GenBank/DDBJ databases">
        <title>Genomic Encyclopedia of Type Strains, Phase I: the one thousand microbial genomes (KMG-I) project.</title>
        <authorList>
            <person name="Kyrpides N."/>
        </authorList>
    </citation>
    <scope>NUCLEOTIDE SEQUENCE [LARGE SCALE GENOMIC DNA]</scope>
    <source>
        <strain evidence="1 2">DSM 6562</strain>
    </source>
</reference>
<dbReference type="AlphaFoldDB" id="A0A5S4ZP39"/>
<organism evidence="1 2">
    <name type="scientific">Desulfallas thermosapovorans DSM 6562</name>
    <dbReference type="NCBI Taxonomy" id="1121431"/>
    <lineage>
        <taxon>Bacteria</taxon>
        <taxon>Bacillati</taxon>
        <taxon>Bacillota</taxon>
        <taxon>Clostridia</taxon>
        <taxon>Eubacteriales</taxon>
        <taxon>Desulfallaceae</taxon>
        <taxon>Desulfallas</taxon>
    </lineage>
</organism>
<sequence>MKNHAFEISRRVLQNTLMELLPGPEVQGEPFWALMSVEVSGETTGSFYVNQSVIPLFLDKGQADNFLSLTKQEDLAVRGLSRKHLQVLLGFQKHGRVQLGICVPGLECCGNYKVFTPTLEQFEELLKELGFSSDNV</sequence>
<comment type="caution">
    <text evidence="1">The sequence shown here is derived from an EMBL/GenBank/DDBJ whole genome shotgun (WGS) entry which is preliminary data.</text>
</comment>
<name>A0A5S4ZP39_9FIRM</name>
<dbReference type="RefSeq" id="WP_166512320.1">
    <property type="nucleotide sequence ID" value="NZ_VNHM01000014.1"/>
</dbReference>
<evidence type="ECO:0000313" key="2">
    <source>
        <dbReference type="Proteomes" id="UP000323166"/>
    </source>
</evidence>
<accession>A0A5S4ZP39</accession>
<protein>
    <submittedName>
        <fullName evidence="1">Uncharacterized protein</fullName>
    </submittedName>
</protein>
<dbReference type="EMBL" id="VNHM01000014">
    <property type="protein sequence ID" value="TYO94517.1"/>
    <property type="molecule type" value="Genomic_DNA"/>
</dbReference>
<evidence type="ECO:0000313" key="1">
    <source>
        <dbReference type="EMBL" id="TYO94517.1"/>
    </source>
</evidence>
<keyword evidence="2" id="KW-1185">Reference proteome</keyword>
<dbReference type="Proteomes" id="UP000323166">
    <property type="component" value="Unassembled WGS sequence"/>
</dbReference>
<gene>
    <name evidence="1" type="ORF">LX24_02353</name>
</gene>